<dbReference type="Proteomes" id="UP000887577">
    <property type="component" value="Unplaced"/>
</dbReference>
<sequence length="401" mass="45611">MSESNEDTVKSVPVSTIVVENGVSSSATASGGGSDNDGGESSSSRPRRTQFSHRSQPLIDEANRLLSLKPTGTPTIKMDSLDVDSDYPDYKSHTLNRSLTSSSVRASNPYKLHLSPSIGSRVDFEDVITESISNRKPAWKELKESIKDSYYKPKRLSEQQEEIREFQTSLLDRRSHTRRSTSPFAYLPRQTSYSSYERGPYAAPAVSSSQGIESSTTESRYERLANDVEARLLKTTYGLSSPRYRSISTKEFRRAPEPASGSMTETYLDEAESLQMPRPYYSRPNRRDPDYFDFDLQHSVSLFKKPEGRYVPRGPSYYDSKLLGDYKTKGEAPLSGHMFTQGESDYRTTGTSLLSAALRTPSFWEHRFSSIGNQVRESNPVSFASLERYRNYRYPYRYRYY</sequence>
<keyword evidence="2" id="KW-1185">Reference proteome</keyword>
<evidence type="ECO:0000313" key="2">
    <source>
        <dbReference type="Proteomes" id="UP000887577"/>
    </source>
</evidence>
<reference evidence="3" key="1">
    <citation type="submission" date="2022-11" db="UniProtKB">
        <authorList>
            <consortium name="WormBaseParasite"/>
        </authorList>
    </citation>
    <scope>IDENTIFICATION</scope>
</reference>
<evidence type="ECO:0000313" key="3">
    <source>
        <dbReference type="WBParaSite" id="PSU_v2.g4648.t1"/>
    </source>
</evidence>
<dbReference type="AlphaFoldDB" id="A0A914Z315"/>
<feature type="region of interest" description="Disordered" evidence="1">
    <location>
        <begin position="1"/>
        <end position="87"/>
    </location>
</feature>
<organism evidence="2 3">
    <name type="scientific">Panagrolaimus superbus</name>
    <dbReference type="NCBI Taxonomy" id="310955"/>
    <lineage>
        <taxon>Eukaryota</taxon>
        <taxon>Metazoa</taxon>
        <taxon>Ecdysozoa</taxon>
        <taxon>Nematoda</taxon>
        <taxon>Chromadorea</taxon>
        <taxon>Rhabditida</taxon>
        <taxon>Tylenchina</taxon>
        <taxon>Panagrolaimomorpha</taxon>
        <taxon>Panagrolaimoidea</taxon>
        <taxon>Panagrolaimidae</taxon>
        <taxon>Panagrolaimus</taxon>
    </lineage>
</organism>
<accession>A0A914Z315</accession>
<proteinExistence type="predicted"/>
<name>A0A914Z315_9BILA</name>
<evidence type="ECO:0000256" key="1">
    <source>
        <dbReference type="SAM" id="MobiDB-lite"/>
    </source>
</evidence>
<dbReference type="WBParaSite" id="PSU_v2.g4648.t1">
    <property type="protein sequence ID" value="PSU_v2.g4648.t1"/>
    <property type="gene ID" value="PSU_v2.g4648"/>
</dbReference>
<protein>
    <submittedName>
        <fullName evidence="3">Uncharacterized protein</fullName>
    </submittedName>
</protein>